<organism evidence="8 9">
    <name type="scientific">Collichthys lucidus</name>
    <name type="common">Big head croaker</name>
    <name type="synonym">Sciaena lucida</name>
    <dbReference type="NCBI Taxonomy" id="240159"/>
    <lineage>
        <taxon>Eukaryota</taxon>
        <taxon>Metazoa</taxon>
        <taxon>Chordata</taxon>
        <taxon>Craniata</taxon>
        <taxon>Vertebrata</taxon>
        <taxon>Euteleostomi</taxon>
        <taxon>Actinopterygii</taxon>
        <taxon>Neopterygii</taxon>
        <taxon>Teleostei</taxon>
        <taxon>Neoteleostei</taxon>
        <taxon>Acanthomorphata</taxon>
        <taxon>Eupercaria</taxon>
        <taxon>Sciaenidae</taxon>
        <taxon>Collichthys</taxon>
    </lineage>
</organism>
<dbReference type="InterPro" id="IPR000387">
    <property type="entry name" value="Tyr_Pase_dom"/>
</dbReference>
<dbReference type="PANTHER" id="PTHR19134:SF562">
    <property type="entry name" value="PROTEIN-TYROSINE-PHOSPHATASE"/>
    <property type="match status" value="1"/>
</dbReference>
<feature type="domain" description="Tyrosine-protein phosphatase" evidence="6">
    <location>
        <begin position="93"/>
        <end position="379"/>
    </location>
</feature>
<feature type="region of interest" description="Disordered" evidence="5">
    <location>
        <begin position="403"/>
        <end position="466"/>
    </location>
</feature>
<evidence type="ECO:0000256" key="3">
    <source>
        <dbReference type="ARBA" id="ARBA00022801"/>
    </source>
</evidence>
<dbReference type="InterPro" id="IPR029021">
    <property type="entry name" value="Prot-tyrosine_phosphatase-like"/>
</dbReference>
<evidence type="ECO:0000259" key="6">
    <source>
        <dbReference type="PROSITE" id="PS50055"/>
    </source>
</evidence>
<dbReference type="STRING" id="240159.A0A4U5UJ76"/>
<dbReference type="CDD" id="cd14558">
    <property type="entry name" value="R-PTP-C-2"/>
    <property type="match status" value="1"/>
</dbReference>
<dbReference type="Gene3D" id="3.90.190.10">
    <property type="entry name" value="Protein tyrosine phosphatase superfamily"/>
    <property type="match status" value="2"/>
</dbReference>
<keyword evidence="8" id="KW-0675">Receptor</keyword>
<dbReference type="SMART" id="SM00404">
    <property type="entry name" value="PTPc_motif"/>
    <property type="match status" value="2"/>
</dbReference>
<evidence type="ECO:0000256" key="5">
    <source>
        <dbReference type="SAM" id="MobiDB-lite"/>
    </source>
</evidence>
<evidence type="ECO:0000256" key="1">
    <source>
        <dbReference type="ARBA" id="ARBA00009580"/>
    </source>
</evidence>
<dbReference type="PROSITE" id="PS50056">
    <property type="entry name" value="TYR_PHOSPHATASE_2"/>
    <property type="match status" value="2"/>
</dbReference>
<feature type="compositionally biased region" description="Acidic residues" evidence="5">
    <location>
        <begin position="154"/>
        <end position="170"/>
    </location>
</feature>
<gene>
    <name evidence="8" type="ORF">D9C73_008389</name>
</gene>
<dbReference type="InterPro" id="IPR016130">
    <property type="entry name" value="Tyr_Pase_AS"/>
</dbReference>
<dbReference type="PROSITE" id="PS50055">
    <property type="entry name" value="TYR_PHOSPHATASE_PTP"/>
    <property type="match status" value="2"/>
</dbReference>
<reference evidence="8 9" key="1">
    <citation type="submission" date="2019-01" db="EMBL/GenBank/DDBJ databases">
        <title>Genome Assembly of Collichthys lucidus.</title>
        <authorList>
            <person name="Cai M."/>
            <person name="Xiao S."/>
        </authorList>
    </citation>
    <scope>NUCLEOTIDE SEQUENCE [LARGE SCALE GENOMIC DNA]</scope>
    <source>
        <strain evidence="8">JT15FE1705JMU</strain>
        <tissue evidence="8">Muscle</tissue>
    </source>
</reference>
<dbReference type="SMART" id="SM00194">
    <property type="entry name" value="PTPc"/>
    <property type="match status" value="1"/>
</dbReference>
<feature type="region of interest" description="Disordered" evidence="5">
    <location>
        <begin position="81"/>
        <end position="124"/>
    </location>
</feature>
<dbReference type="AlphaFoldDB" id="A0A4U5UJ76"/>
<dbReference type="InterPro" id="IPR000242">
    <property type="entry name" value="PTP_cat"/>
</dbReference>
<dbReference type="FunFam" id="3.90.190.10:FF:000042">
    <property type="entry name" value="receptor-type tyrosine-protein phosphatase C isoform X1"/>
    <property type="match status" value="1"/>
</dbReference>
<dbReference type="Pfam" id="PF00102">
    <property type="entry name" value="Y_phosphatase"/>
    <property type="match status" value="2"/>
</dbReference>
<evidence type="ECO:0000256" key="2">
    <source>
        <dbReference type="ARBA" id="ARBA00013064"/>
    </source>
</evidence>
<dbReference type="SUPFAM" id="SSF52799">
    <property type="entry name" value="(Phosphotyrosine protein) phosphatases II"/>
    <property type="match status" value="2"/>
</dbReference>
<dbReference type="InterPro" id="IPR003595">
    <property type="entry name" value="Tyr_Pase_cat"/>
</dbReference>
<keyword evidence="4" id="KW-0904">Protein phosphatase</keyword>
<feature type="compositionally biased region" description="Basic and acidic residues" evidence="5">
    <location>
        <begin position="431"/>
        <end position="443"/>
    </location>
</feature>
<dbReference type="PROSITE" id="PS00383">
    <property type="entry name" value="TYR_PHOSPHATASE_1"/>
    <property type="match status" value="1"/>
</dbReference>
<feature type="domain" description="Tyrosine specific protein phosphatases" evidence="7">
    <location>
        <begin position="292"/>
        <end position="370"/>
    </location>
</feature>
<feature type="region of interest" description="Disordered" evidence="5">
    <location>
        <begin position="147"/>
        <end position="172"/>
    </location>
</feature>
<dbReference type="Proteomes" id="UP000298787">
    <property type="component" value="Chromosome 8"/>
</dbReference>
<feature type="domain" description="Tyrosine specific protein phosphatases" evidence="7">
    <location>
        <begin position="1"/>
        <end position="52"/>
    </location>
</feature>
<dbReference type="GO" id="GO:0004725">
    <property type="term" value="F:protein tyrosine phosphatase activity"/>
    <property type="evidence" value="ECO:0007669"/>
    <property type="project" value="UniProtKB-EC"/>
</dbReference>
<keyword evidence="9" id="KW-1185">Reference proteome</keyword>
<dbReference type="InterPro" id="IPR050348">
    <property type="entry name" value="Protein-Tyr_Phosphatase"/>
</dbReference>
<dbReference type="EMBL" id="CM014085">
    <property type="protein sequence ID" value="TKS74308.1"/>
    <property type="molecule type" value="Genomic_DNA"/>
</dbReference>
<evidence type="ECO:0000313" key="9">
    <source>
        <dbReference type="Proteomes" id="UP000298787"/>
    </source>
</evidence>
<evidence type="ECO:0000259" key="7">
    <source>
        <dbReference type="PROSITE" id="PS50056"/>
    </source>
</evidence>
<keyword evidence="3" id="KW-0378">Hydrolase</keyword>
<feature type="compositionally biased region" description="Polar residues" evidence="5">
    <location>
        <begin position="412"/>
        <end position="424"/>
    </location>
</feature>
<comment type="similarity">
    <text evidence="1">Belongs to the protein-tyrosine phosphatase family.</text>
</comment>
<dbReference type="PANTHER" id="PTHR19134">
    <property type="entry name" value="RECEPTOR-TYPE TYROSINE-PROTEIN PHOSPHATASE"/>
    <property type="match status" value="1"/>
</dbReference>
<protein>
    <recommendedName>
        <fullName evidence="2">protein-tyrosine-phosphatase</fullName>
        <ecNumber evidence="2">3.1.3.48</ecNumber>
    </recommendedName>
</protein>
<dbReference type="PRINTS" id="PR00700">
    <property type="entry name" value="PRTYPHPHTASE"/>
</dbReference>
<evidence type="ECO:0000256" key="4">
    <source>
        <dbReference type="ARBA" id="ARBA00022912"/>
    </source>
</evidence>
<proteinExistence type="inferred from homology"/>
<feature type="compositionally biased region" description="Polar residues" evidence="5">
    <location>
        <begin position="102"/>
        <end position="114"/>
    </location>
</feature>
<evidence type="ECO:0000313" key="8">
    <source>
        <dbReference type="EMBL" id="TKS74308.1"/>
    </source>
</evidence>
<accession>A0A4U5UJ76</accession>
<dbReference type="EC" id="3.1.3.48" evidence="2"/>
<feature type="domain" description="Tyrosine-protein phosphatase" evidence="6">
    <location>
        <begin position="1"/>
        <end position="61"/>
    </location>
</feature>
<name>A0A4U5UJ76_COLLU</name>
<sequence length="466" mass="52062">MCSAGVGRTGTYIGIDAMMEGLEAEGRVDIYGYVVRLRRQRCLMVQVEAQYILIHQALLEHNQFGETEITLPELHGTLSTLKQSNSGSEPTLMEEEFDRLPSYNNWRTSNTGITEENKNKNRSSSVIPCEYQLNADDYNRVLLKLDEGHSHDSDPDEDDEDESSDEEDEESTKYINASHIDGYWGPRAFIVAQTPLPDTMADFWSMVYQKKASIIIMLSDYSEGDKESDGVYWDKDKKTFGECEVEVTSTDTSPTFVTRNMLIRHVKRKESRPVKQFQLLKWGSGEVPEKPQDLTDMIKGIKNTCGSSKSQRNIPIVVHCNNGSSRSGIFCALWNVLDSAETEKLVDVFQVAKTLRKERQGMLSGLEQYQFLYDALEAVFPVQNGDVKAEQVPAVVEVVNETKAAEEKAEQPASSTPNGQQVAAENTPVGDGEKENKNQEPEKVSSAPTETSPEDTSKGAILTVEV</sequence>